<dbReference type="RefSeq" id="WP_119321845.1">
    <property type="nucleotide sequence ID" value="NZ_AP025739.1"/>
</dbReference>
<dbReference type="Proteomes" id="UP000287394">
    <property type="component" value="Chromosome"/>
</dbReference>
<keyword evidence="2" id="KW-1185">Reference proteome</keyword>
<dbReference type="AlphaFoldDB" id="A0A402CX21"/>
<dbReference type="KEGG" id="ccot:CCAX7_63660"/>
<proteinExistence type="predicted"/>
<reference evidence="1 2" key="1">
    <citation type="journal article" date="2019" name="Int. J. Syst. Evol. Microbiol.">
        <title>Capsulimonas corticalis gen. nov., sp. nov., an aerobic capsulated bacterium, of a novel bacterial order, Capsulimonadales ord. nov., of the class Armatimonadia of the phylum Armatimonadetes.</title>
        <authorList>
            <person name="Li J."/>
            <person name="Kudo C."/>
            <person name="Tonouchi A."/>
        </authorList>
    </citation>
    <scope>NUCLEOTIDE SEQUENCE [LARGE SCALE GENOMIC DNA]</scope>
    <source>
        <strain evidence="1 2">AX-7</strain>
    </source>
</reference>
<evidence type="ECO:0000313" key="1">
    <source>
        <dbReference type="EMBL" id="BDI34315.1"/>
    </source>
</evidence>
<name>A0A402CX21_9BACT</name>
<accession>A0A402CX21</accession>
<dbReference type="EMBL" id="AP025739">
    <property type="protein sequence ID" value="BDI34315.1"/>
    <property type="molecule type" value="Genomic_DNA"/>
</dbReference>
<gene>
    <name evidence="1" type="ORF">CCAX7_63660</name>
</gene>
<evidence type="ECO:0000313" key="2">
    <source>
        <dbReference type="Proteomes" id="UP000287394"/>
    </source>
</evidence>
<organism evidence="1 2">
    <name type="scientific">Capsulimonas corticalis</name>
    <dbReference type="NCBI Taxonomy" id="2219043"/>
    <lineage>
        <taxon>Bacteria</taxon>
        <taxon>Bacillati</taxon>
        <taxon>Armatimonadota</taxon>
        <taxon>Armatimonadia</taxon>
        <taxon>Capsulimonadales</taxon>
        <taxon>Capsulimonadaceae</taxon>
        <taxon>Capsulimonas</taxon>
    </lineage>
</organism>
<sequence length="179" mass="20298">MLKPLSQLPGNELVWKRVKLGQFEFSADGDVYINYRMKGLSKFSVQAEQGEWTFQQGNLMGTYFVVKDRQGNVVATMPWGSFKKTQVLLADGRILRLGYFNDAMIIMNPEGDPIVHSQEISEGLMGSQRRITLGKDARNYPELPFLIPLCNYMINRAMSEQGQYGPLAAIFKAGFSRFE</sequence>
<protein>
    <submittedName>
        <fullName evidence="1">Uncharacterized protein</fullName>
    </submittedName>
</protein>